<proteinExistence type="predicted"/>
<dbReference type="EMBL" id="WIXE01019037">
    <property type="protein sequence ID" value="KAK5970399.1"/>
    <property type="molecule type" value="Genomic_DNA"/>
</dbReference>
<evidence type="ECO:0000313" key="2">
    <source>
        <dbReference type="Proteomes" id="UP001331761"/>
    </source>
</evidence>
<dbReference type="AlphaFoldDB" id="A0AAN8IZE2"/>
<reference evidence="1 2" key="1">
    <citation type="submission" date="2019-10" db="EMBL/GenBank/DDBJ databases">
        <title>Assembly and Annotation for the nematode Trichostrongylus colubriformis.</title>
        <authorList>
            <person name="Martin J."/>
        </authorList>
    </citation>
    <scope>NUCLEOTIDE SEQUENCE [LARGE SCALE GENOMIC DNA]</scope>
    <source>
        <strain evidence="1">G859</strain>
        <tissue evidence="1">Whole worm</tissue>
    </source>
</reference>
<sequence>MIMRFECVCSRNKYSKPEIDPIPESRVPGAVSHWHREVLFSKEPFLKQAKFAGVKDLWFTGDMLSDDLSLLLNSDIHSLCLNSDSLRQTCVDIIKDYIKRFLDGKTAQKSCRISSSGGLLRYLFEGMGGRGETLLTNGSRKVFLYDGLEETPIHCFIDAVDDGL</sequence>
<protein>
    <submittedName>
        <fullName evidence="1">Uncharacterized protein</fullName>
    </submittedName>
</protein>
<name>A0AAN8IZE2_TRICO</name>
<organism evidence="1 2">
    <name type="scientific">Trichostrongylus colubriformis</name>
    <name type="common">Black scour worm</name>
    <dbReference type="NCBI Taxonomy" id="6319"/>
    <lineage>
        <taxon>Eukaryota</taxon>
        <taxon>Metazoa</taxon>
        <taxon>Ecdysozoa</taxon>
        <taxon>Nematoda</taxon>
        <taxon>Chromadorea</taxon>
        <taxon>Rhabditida</taxon>
        <taxon>Rhabditina</taxon>
        <taxon>Rhabditomorpha</taxon>
        <taxon>Strongyloidea</taxon>
        <taxon>Trichostrongylidae</taxon>
        <taxon>Trichostrongylus</taxon>
    </lineage>
</organism>
<keyword evidence="2" id="KW-1185">Reference proteome</keyword>
<evidence type="ECO:0000313" key="1">
    <source>
        <dbReference type="EMBL" id="KAK5970399.1"/>
    </source>
</evidence>
<gene>
    <name evidence="1" type="ORF">GCK32_018780</name>
</gene>
<comment type="caution">
    <text evidence="1">The sequence shown here is derived from an EMBL/GenBank/DDBJ whole genome shotgun (WGS) entry which is preliminary data.</text>
</comment>
<dbReference type="Proteomes" id="UP001331761">
    <property type="component" value="Unassembled WGS sequence"/>
</dbReference>
<accession>A0AAN8IZE2</accession>